<feature type="region of interest" description="Disordered" evidence="1">
    <location>
        <begin position="1"/>
        <end position="24"/>
    </location>
</feature>
<keyword evidence="3" id="KW-1185">Reference proteome</keyword>
<dbReference type="AlphaFoldDB" id="A0A8T2AF42"/>
<comment type="caution">
    <text evidence="2">The sequence shown here is derived from an EMBL/GenBank/DDBJ whole genome shotgun (WGS) entry which is preliminary data.</text>
</comment>
<dbReference type="Proteomes" id="UP000694240">
    <property type="component" value="Chromosome 9"/>
</dbReference>
<evidence type="ECO:0000256" key="1">
    <source>
        <dbReference type="SAM" id="MobiDB-lite"/>
    </source>
</evidence>
<sequence>KKTLRIMTNTRNTGGSSSQEKISDGRDPKIWDCESTLYDSYELVSFVHIIERKLMPFSPLARKSGLSLRAVMDKDNDDCSSALTKRGPCIHRRKYWWNGKKNDEMKERINKKKKMFDCSFWWNSCYKNLFF</sequence>
<evidence type="ECO:0000313" key="3">
    <source>
        <dbReference type="Proteomes" id="UP000694240"/>
    </source>
</evidence>
<dbReference type="EMBL" id="JAEFBK010000009">
    <property type="protein sequence ID" value="KAG7570684.1"/>
    <property type="molecule type" value="Genomic_DNA"/>
</dbReference>
<evidence type="ECO:0000313" key="2">
    <source>
        <dbReference type="EMBL" id="KAG7570684.1"/>
    </source>
</evidence>
<feature type="compositionally biased region" description="Polar residues" evidence="1">
    <location>
        <begin position="1"/>
        <end position="20"/>
    </location>
</feature>
<feature type="non-terminal residue" evidence="2">
    <location>
        <position position="1"/>
    </location>
</feature>
<protein>
    <submittedName>
        <fullName evidence="2">Uncharacterized protein</fullName>
    </submittedName>
</protein>
<proteinExistence type="predicted"/>
<accession>A0A8T2AF42</accession>
<reference evidence="2 3" key="1">
    <citation type="submission" date="2020-12" db="EMBL/GenBank/DDBJ databases">
        <title>Concerted genomic and epigenomic changes stabilize Arabidopsis allopolyploids.</title>
        <authorList>
            <person name="Chen Z."/>
        </authorList>
    </citation>
    <scope>NUCLEOTIDE SEQUENCE [LARGE SCALE GENOMIC DNA]</scope>
    <source>
        <strain evidence="2">Allo738</strain>
        <tissue evidence="2">Leaf</tissue>
    </source>
</reference>
<organism evidence="2 3">
    <name type="scientific">Arabidopsis thaliana x Arabidopsis arenosa</name>
    <dbReference type="NCBI Taxonomy" id="1240361"/>
    <lineage>
        <taxon>Eukaryota</taxon>
        <taxon>Viridiplantae</taxon>
        <taxon>Streptophyta</taxon>
        <taxon>Embryophyta</taxon>
        <taxon>Tracheophyta</taxon>
        <taxon>Spermatophyta</taxon>
        <taxon>Magnoliopsida</taxon>
        <taxon>eudicotyledons</taxon>
        <taxon>Gunneridae</taxon>
        <taxon>Pentapetalae</taxon>
        <taxon>rosids</taxon>
        <taxon>malvids</taxon>
        <taxon>Brassicales</taxon>
        <taxon>Brassicaceae</taxon>
        <taxon>Camelineae</taxon>
        <taxon>Arabidopsis</taxon>
    </lineage>
</organism>
<gene>
    <name evidence="2" type="ORF">ISN45_Aa04g032510</name>
</gene>
<dbReference type="PANTHER" id="PTHR33978">
    <property type="entry name" value="SERINE/THREONINE-KINASE"/>
    <property type="match status" value="1"/>
</dbReference>
<name>A0A8T2AF42_9BRAS</name>
<dbReference type="PANTHER" id="PTHR33978:SF30">
    <property type="entry name" value="EXPRESSED PROTEIN"/>
    <property type="match status" value="1"/>
</dbReference>